<dbReference type="Proteomes" id="UP001295444">
    <property type="component" value="Chromosome 02"/>
</dbReference>
<dbReference type="AlphaFoldDB" id="A0AAD1RE43"/>
<dbReference type="PANTHER" id="PTHR11505">
    <property type="entry name" value="L1 TRANSPOSABLE ELEMENT-RELATED"/>
    <property type="match status" value="1"/>
</dbReference>
<dbReference type="EMBL" id="OW240913">
    <property type="protein sequence ID" value="CAH2250637.1"/>
    <property type="molecule type" value="Genomic_DNA"/>
</dbReference>
<evidence type="ECO:0000313" key="2">
    <source>
        <dbReference type="EMBL" id="CAH2250637.1"/>
    </source>
</evidence>
<name>A0AAD1RE43_PELCU</name>
<gene>
    <name evidence="2" type="ORF">PECUL_23A021083</name>
</gene>
<evidence type="ECO:0000256" key="1">
    <source>
        <dbReference type="SAM" id="MobiDB-lite"/>
    </source>
</evidence>
<accession>A0AAD1RE43</accession>
<dbReference type="Gene3D" id="3.30.70.1820">
    <property type="entry name" value="L1 transposable element, RRM domain"/>
    <property type="match status" value="1"/>
</dbReference>
<feature type="compositionally biased region" description="Polar residues" evidence="1">
    <location>
        <begin position="30"/>
        <end position="47"/>
    </location>
</feature>
<feature type="region of interest" description="Disordered" evidence="1">
    <location>
        <begin position="250"/>
        <end position="279"/>
    </location>
</feature>
<dbReference type="InterPro" id="IPR004244">
    <property type="entry name" value="Transposase_22"/>
</dbReference>
<evidence type="ECO:0000313" key="3">
    <source>
        <dbReference type="Proteomes" id="UP001295444"/>
    </source>
</evidence>
<feature type="compositionally biased region" description="Basic and acidic residues" evidence="1">
    <location>
        <begin position="11"/>
        <end position="25"/>
    </location>
</feature>
<sequence>MPPPKQLKLSEMTKSKRADRRKDIQDGDDTSNLSDGQSDYELSSSKYSEVPVTERSLHKMLQELRATITADFHRINGDLRKEISNIGDRTNHLENKMDELCIAHNEVVDKVQKLSEENSLLRLPNSAWAYDRMHRLPRPAHLPKEVPKDVIVRFHYFAHKETLLAAARKAPTLPEPHQRIALFADLSAATMEKRRGFITVTKTLRNNNVTYKWGYPTKLIIWRQGRNHIATDPREGMKLISAWGLWTGNPQHQSKAPDNASPRKLQADWQMAKSPANTP</sequence>
<reference evidence="2" key="1">
    <citation type="submission" date="2022-03" db="EMBL/GenBank/DDBJ databases">
        <authorList>
            <person name="Alioto T."/>
            <person name="Alioto T."/>
            <person name="Gomez Garrido J."/>
        </authorList>
    </citation>
    <scope>NUCLEOTIDE SEQUENCE</scope>
</reference>
<proteinExistence type="predicted"/>
<dbReference type="Gene3D" id="3.30.250.20">
    <property type="entry name" value="L1 transposable element, C-terminal domain"/>
    <property type="match status" value="1"/>
</dbReference>
<organism evidence="2 3">
    <name type="scientific">Pelobates cultripes</name>
    <name type="common">Western spadefoot toad</name>
    <dbReference type="NCBI Taxonomy" id="61616"/>
    <lineage>
        <taxon>Eukaryota</taxon>
        <taxon>Metazoa</taxon>
        <taxon>Chordata</taxon>
        <taxon>Craniata</taxon>
        <taxon>Vertebrata</taxon>
        <taxon>Euteleostomi</taxon>
        <taxon>Amphibia</taxon>
        <taxon>Batrachia</taxon>
        <taxon>Anura</taxon>
        <taxon>Pelobatoidea</taxon>
        <taxon>Pelobatidae</taxon>
        <taxon>Pelobates</taxon>
    </lineage>
</organism>
<feature type="region of interest" description="Disordered" evidence="1">
    <location>
        <begin position="1"/>
        <end position="49"/>
    </location>
</feature>
<keyword evidence="3" id="KW-1185">Reference proteome</keyword>
<dbReference type="InterPro" id="IPR042566">
    <property type="entry name" value="L1_C"/>
</dbReference>
<protein>
    <submittedName>
        <fullName evidence="2">Uncharacterized protein</fullName>
    </submittedName>
</protein>